<dbReference type="PANTHER" id="PTHR24324">
    <property type="entry name" value="HOMEOBOX PROTEIN HHEX"/>
    <property type="match status" value="1"/>
</dbReference>
<dbReference type="InterPro" id="IPR017970">
    <property type="entry name" value="Homeobox_CS"/>
</dbReference>
<sequence length="325" mass="36523">MNSISGFSNSTTPTTVATTPECDDYLLCHSQQPCFCNNVAPSVPTPPQLVDDMWPYHTMSPLGIQTHMMNACPPAPPAVVTIPCGTSSSSNSVVDCECCRASQPGDFKPSFYNPFEVKHRRRTSRAQFKVLEKTFHETPKPNAQKRRALAQKLGMTPRGVQVWFQNRRAKAKAQQRREQQQKEHEQQQHMSPNHPQHEPITPPFPMDPFWPTTAAVAACNDDLQSCSYNGWIPEQDVLTTAAAFDTLFPLSPSTTSSSWIPNATDDIYYLNDELLRRSSCPILPQASNEDMRRLSEPIFGTQHELDLAFLDLAQQPSTYYNQFAC</sequence>
<gene>
    <name evidence="9" type="ORF">LRAMOSA08418</name>
</gene>
<evidence type="ECO:0000256" key="7">
    <source>
        <dbReference type="SAM" id="MobiDB-lite"/>
    </source>
</evidence>
<dbReference type="InterPro" id="IPR001356">
    <property type="entry name" value="HD"/>
</dbReference>
<evidence type="ECO:0000256" key="3">
    <source>
        <dbReference type="ARBA" id="ARBA00023155"/>
    </source>
</evidence>
<protein>
    <recommendedName>
        <fullName evidence="8">Homeobox domain-containing protein</fullName>
    </recommendedName>
</protein>
<dbReference type="OrthoDB" id="6159439at2759"/>
<dbReference type="PROSITE" id="PS00027">
    <property type="entry name" value="HOMEOBOX_1"/>
    <property type="match status" value="1"/>
</dbReference>
<evidence type="ECO:0000256" key="6">
    <source>
        <dbReference type="RuleBase" id="RU000682"/>
    </source>
</evidence>
<feature type="compositionally biased region" description="Basic and acidic residues" evidence="7">
    <location>
        <begin position="175"/>
        <end position="187"/>
    </location>
</feature>
<reference evidence="9" key="1">
    <citation type="journal article" date="2014" name="Genome Announc.">
        <title>De novo whole-genome sequence and genome annotation of Lichtheimia ramosa.</title>
        <authorList>
            <person name="Linde J."/>
            <person name="Schwartze V."/>
            <person name="Binder U."/>
            <person name="Lass-Florl C."/>
            <person name="Voigt K."/>
            <person name="Horn F."/>
        </authorList>
    </citation>
    <scope>NUCLEOTIDE SEQUENCE</scope>
    <source>
        <strain evidence="9">JMRC FSU:6197</strain>
    </source>
</reference>
<dbReference type="InterPro" id="IPR000047">
    <property type="entry name" value="HTH_motif"/>
</dbReference>
<name>A0A077WEM3_9FUNG</name>
<dbReference type="EMBL" id="LK023318">
    <property type="protein sequence ID" value="CDS05890.1"/>
    <property type="molecule type" value="Genomic_DNA"/>
</dbReference>
<dbReference type="InterPro" id="IPR009057">
    <property type="entry name" value="Homeodomain-like_sf"/>
</dbReference>
<feature type="region of interest" description="Disordered" evidence="7">
    <location>
        <begin position="167"/>
        <end position="203"/>
    </location>
</feature>
<dbReference type="PRINTS" id="PR00031">
    <property type="entry name" value="HTHREPRESSR"/>
</dbReference>
<evidence type="ECO:0000313" key="9">
    <source>
        <dbReference type="EMBL" id="CDS05890.1"/>
    </source>
</evidence>
<comment type="subcellular location">
    <subcellularLocation>
        <location evidence="1 5 6">Nucleus</location>
    </subcellularLocation>
</comment>
<keyword evidence="3 5" id="KW-0371">Homeobox</keyword>
<dbReference type="PROSITE" id="PS50071">
    <property type="entry name" value="HOMEOBOX_2"/>
    <property type="match status" value="1"/>
</dbReference>
<dbReference type="Pfam" id="PF00046">
    <property type="entry name" value="Homeodomain"/>
    <property type="match status" value="1"/>
</dbReference>
<feature type="domain" description="Homeobox" evidence="8">
    <location>
        <begin position="114"/>
        <end position="174"/>
    </location>
</feature>
<dbReference type="Gene3D" id="1.10.10.60">
    <property type="entry name" value="Homeodomain-like"/>
    <property type="match status" value="1"/>
</dbReference>
<feature type="DNA-binding region" description="Homeobox" evidence="5">
    <location>
        <begin position="116"/>
        <end position="175"/>
    </location>
</feature>
<dbReference type="CDD" id="cd00086">
    <property type="entry name" value="homeodomain"/>
    <property type="match status" value="1"/>
</dbReference>
<dbReference type="SUPFAM" id="SSF46689">
    <property type="entry name" value="Homeodomain-like"/>
    <property type="match status" value="1"/>
</dbReference>
<evidence type="ECO:0000259" key="8">
    <source>
        <dbReference type="PROSITE" id="PS50071"/>
    </source>
</evidence>
<dbReference type="GO" id="GO:0000978">
    <property type="term" value="F:RNA polymerase II cis-regulatory region sequence-specific DNA binding"/>
    <property type="evidence" value="ECO:0007669"/>
    <property type="project" value="TreeGrafter"/>
</dbReference>
<evidence type="ECO:0000256" key="2">
    <source>
        <dbReference type="ARBA" id="ARBA00023125"/>
    </source>
</evidence>
<dbReference type="GO" id="GO:0030154">
    <property type="term" value="P:cell differentiation"/>
    <property type="evidence" value="ECO:0007669"/>
    <property type="project" value="TreeGrafter"/>
</dbReference>
<keyword evidence="4 5" id="KW-0539">Nucleus</keyword>
<evidence type="ECO:0000256" key="1">
    <source>
        <dbReference type="ARBA" id="ARBA00004123"/>
    </source>
</evidence>
<dbReference type="SMART" id="SM00389">
    <property type="entry name" value="HOX"/>
    <property type="match status" value="1"/>
</dbReference>
<accession>A0A077WEM3</accession>
<keyword evidence="2 5" id="KW-0238">DNA-binding</keyword>
<evidence type="ECO:0000256" key="4">
    <source>
        <dbReference type="ARBA" id="ARBA00023242"/>
    </source>
</evidence>
<dbReference type="GO" id="GO:0005634">
    <property type="term" value="C:nucleus"/>
    <property type="evidence" value="ECO:0007669"/>
    <property type="project" value="UniProtKB-SubCell"/>
</dbReference>
<dbReference type="GO" id="GO:0000981">
    <property type="term" value="F:DNA-binding transcription factor activity, RNA polymerase II-specific"/>
    <property type="evidence" value="ECO:0007669"/>
    <property type="project" value="InterPro"/>
</dbReference>
<evidence type="ECO:0000256" key="5">
    <source>
        <dbReference type="PROSITE-ProRule" id="PRU00108"/>
    </source>
</evidence>
<dbReference type="PANTHER" id="PTHR24324:SF5">
    <property type="entry name" value="HEMATOPOIETICALLY-EXPRESSED HOMEOBOX PROTEIN HHEX"/>
    <property type="match status" value="1"/>
</dbReference>
<dbReference type="InterPro" id="IPR051000">
    <property type="entry name" value="Homeobox_DNA-bind_prot"/>
</dbReference>
<proteinExistence type="predicted"/>
<organism evidence="9">
    <name type="scientific">Lichtheimia ramosa</name>
    <dbReference type="NCBI Taxonomy" id="688394"/>
    <lineage>
        <taxon>Eukaryota</taxon>
        <taxon>Fungi</taxon>
        <taxon>Fungi incertae sedis</taxon>
        <taxon>Mucoromycota</taxon>
        <taxon>Mucoromycotina</taxon>
        <taxon>Mucoromycetes</taxon>
        <taxon>Mucorales</taxon>
        <taxon>Lichtheimiaceae</taxon>
        <taxon>Lichtheimia</taxon>
    </lineage>
</organism>
<dbReference type="AlphaFoldDB" id="A0A077WEM3"/>